<dbReference type="PANTHER" id="PTHR30204">
    <property type="entry name" value="REDOX-CYCLING DRUG-SENSING TRANSCRIPTIONAL ACTIVATOR SOXR"/>
    <property type="match status" value="1"/>
</dbReference>
<evidence type="ECO:0000256" key="2">
    <source>
        <dbReference type="SAM" id="Coils"/>
    </source>
</evidence>
<dbReference type="InterPro" id="IPR047057">
    <property type="entry name" value="MerR_fam"/>
</dbReference>
<dbReference type="InterPro" id="IPR009061">
    <property type="entry name" value="DNA-bd_dom_put_sf"/>
</dbReference>
<dbReference type="Pfam" id="PF13411">
    <property type="entry name" value="MerR_1"/>
    <property type="match status" value="1"/>
</dbReference>
<proteinExistence type="predicted"/>
<keyword evidence="2" id="KW-0175">Coiled coil</keyword>
<dbReference type="Gene3D" id="1.10.1660.10">
    <property type="match status" value="1"/>
</dbReference>
<dbReference type="SUPFAM" id="SSF46955">
    <property type="entry name" value="Putative DNA-binding domain"/>
    <property type="match status" value="1"/>
</dbReference>
<dbReference type="PRINTS" id="PR00040">
    <property type="entry name" value="HTHMERR"/>
</dbReference>
<dbReference type="InterPro" id="IPR000551">
    <property type="entry name" value="MerR-type_HTH_dom"/>
</dbReference>
<accession>A0A660KV01</accession>
<evidence type="ECO:0000256" key="1">
    <source>
        <dbReference type="ARBA" id="ARBA00023125"/>
    </source>
</evidence>
<feature type="domain" description="HTH merR-type" evidence="3">
    <location>
        <begin position="7"/>
        <end position="76"/>
    </location>
</feature>
<dbReference type="PROSITE" id="PS00552">
    <property type="entry name" value="HTH_MERR_1"/>
    <property type="match status" value="1"/>
</dbReference>
<dbReference type="PROSITE" id="PS50937">
    <property type="entry name" value="HTH_MERR_2"/>
    <property type="match status" value="1"/>
</dbReference>
<dbReference type="CDD" id="cd00592">
    <property type="entry name" value="HTH_MerR-like"/>
    <property type="match status" value="1"/>
</dbReference>
<feature type="coiled-coil region" evidence="2">
    <location>
        <begin position="99"/>
        <end position="126"/>
    </location>
</feature>
<dbReference type="RefSeq" id="WP_121258239.1">
    <property type="nucleotide sequence ID" value="NZ_RBIL01000003.1"/>
</dbReference>
<dbReference type="AlphaFoldDB" id="A0A660KV01"/>
<evidence type="ECO:0000313" key="4">
    <source>
        <dbReference type="EMBL" id="RKQ84813.1"/>
    </source>
</evidence>
<dbReference type="PANTHER" id="PTHR30204:SF93">
    <property type="entry name" value="HTH MERR-TYPE DOMAIN-CONTAINING PROTEIN"/>
    <property type="match status" value="1"/>
</dbReference>
<evidence type="ECO:0000259" key="3">
    <source>
        <dbReference type="PROSITE" id="PS50937"/>
    </source>
</evidence>
<protein>
    <submittedName>
        <fullName evidence="4">DNA-binding transcriptional MerR regulator</fullName>
    </submittedName>
</protein>
<dbReference type="EMBL" id="RBIL01000003">
    <property type="protein sequence ID" value="RKQ84813.1"/>
    <property type="molecule type" value="Genomic_DNA"/>
</dbReference>
<dbReference type="OrthoDB" id="9809391at2"/>
<keyword evidence="1 4" id="KW-0238">DNA-binding</keyword>
<dbReference type="GO" id="GO:0003677">
    <property type="term" value="F:DNA binding"/>
    <property type="evidence" value="ECO:0007669"/>
    <property type="project" value="UniProtKB-KW"/>
</dbReference>
<dbReference type="SMART" id="SM00422">
    <property type="entry name" value="HTH_MERR"/>
    <property type="match status" value="1"/>
</dbReference>
<gene>
    <name evidence="4" type="ORF">C8N24_6443</name>
</gene>
<dbReference type="GO" id="GO:0003700">
    <property type="term" value="F:DNA-binding transcription factor activity"/>
    <property type="evidence" value="ECO:0007669"/>
    <property type="project" value="InterPro"/>
</dbReference>
<sequence>MDETGKLLQIGDVAERVGLSLRTVRYYEEQGLLTPESRTAGGFRLFSELQVDRLALIKQMKPLGFTIQEMRELLDARDQLQAAGPDARAAARELLSRYADDAAKRCAKLQEQLRQAEGLADQLRAEAG</sequence>
<evidence type="ECO:0000313" key="5">
    <source>
        <dbReference type="Proteomes" id="UP000278962"/>
    </source>
</evidence>
<comment type="caution">
    <text evidence="4">The sequence shown here is derived from an EMBL/GenBank/DDBJ whole genome shotgun (WGS) entry which is preliminary data.</text>
</comment>
<dbReference type="Proteomes" id="UP000278962">
    <property type="component" value="Unassembled WGS sequence"/>
</dbReference>
<keyword evidence="5" id="KW-1185">Reference proteome</keyword>
<name>A0A660KV01_9ACTN</name>
<reference evidence="4 5" key="1">
    <citation type="submission" date="2018-10" db="EMBL/GenBank/DDBJ databases">
        <title>Genomic Encyclopedia of Archaeal and Bacterial Type Strains, Phase II (KMG-II): from individual species to whole genera.</title>
        <authorList>
            <person name="Goeker M."/>
        </authorList>
    </citation>
    <scope>NUCLEOTIDE SEQUENCE [LARGE SCALE GENOMIC DNA]</scope>
    <source>
        <strain evidence="4 5">DSM 14954</strain>
    </source>
</reference>
<organism evidence="4 5">
    <name type="scientific">Solirubrobacter pauli</name>
    <dbReference type="NCBI Taxonomy" id="166793"/>
    <lineage>
        <taxon>Bacteria</taxon>
        <taxon>Bacillati</taxon>
        <taxon>Actinomycetota</taxon>
        <taxon>Thermoleophilia</taxon>
        <taxon>Solirubrobacterales</taxon>
        <taxon>Solirubrobacteraceae</taxon>
        <taxon>Solirubrobacter</taxon>
    </lineage>
</organism>